<name>A1RU40_PYRIL</name>
<proteinExistence type="predicted"/>
<organism evidence="1 2">
    <name type="scientific">Pyrobaculum islandicum (strain DSM 4184 / JCM 9189 / GEO3)</name>
    <dbReference type="NCBI Taxonomy" id="384616"/>
    <lineage>
        <taxon>Archaea</taxon>
        <taxon>Thermoproteota</taxon>
        <taxon>Thermoprotei</taxon>
        <taxon>Thermoproteales</taxon>
        <taxon>Thermoproteaceae</taxon>
        <taxon>Pyrobaculum</taxon>
    </lineage>
</organism>
<evidence type="ECO:0000313" key="1">
    <source>
        <dbReference type="EMBL" id="ABL88472.1"/>
    </source>
</evidence>
<dbReference type="HOGENOM" id="CLU_186538_0_0_2"/>
<accession>A1RU40</accession>
<dbReference type="Proteomes" id="UP000002595">
    <property type="component" value="Chromosome"/>
</dbReference>
<dbReference type="KEGG" id="pis:Pisl_1309"/>
<dbReference type="GeneID" id="4617370"/>
<sequence length="81" mass="9425">MKNKWISALIYYLHNKKAEKGNIVVVRTREICGTDRRCGWELRKLMMFLVSRGIATRHKQGVYVIEKGAIEKALYALSEQI</sequence>
<gene>
    <name evidence="1" type="ordered locus">Pisl_1309</name>
</gene>
<evidence type="ECO:0000313" key="2">
    <source>
        <dbReference type="Proteomes" id="UP000002595"/>
    </source>
</evidence>
<keyword evidence="2" id="KW-1185">Reference proteome</keyword>
<dbReference type="RefSeq" id="WP_011763047.1">
    <property type="nucleotide sequence ID" value="NC_008701.1"/>
</dbReference>
<dbReference type="AlphaFoldDB" id="A1RU40"/>
<reference evidence="1" key="1">
    <citation type="submission" date="2006-12" db="EMBL/GenBank/DDBJ databases">
        <title>Complete sequence of Pyrobaculum islandicum DSM 4184.</title>
        <authorList>
            <person name="Copeland A."/>
            <person name="Lucas S."/>
            <person name="Lapidus A."/>
            <person name="Barry K."/>
            <person name="Detter J.C."/>
            <person name="Glavina del Rio T."/>
            <person name="Dalin E."/>
            <person name="Tice H."/>
            <person name="Pitluck S."/>
            <person name="Meincke L."/>
            <person name="Brettin T."/>
            <person name="Bruce D."/>
            <person name="Han C."/>
            <person name="Tapia R."/>
            <person name="Gilna P."/>
            <person name="Schmutz J."/>
            <person name="Larimer F."/>
            <person name="Land M."/>
            <person name="Hauser L."/>
            <person name="Kyrpides N."/>
            <person name="Mikhailova N."/>
            <person name="Cozen A.E."/>
            <person name="Fitz-Gibbon S.T."/>
            <person name="House C.H."/>
            <person name="Saltikov C."/>
            <person name="Lowe T."/>
            <person name="Richardson P."/>
        </authorList>
    </citation>
    <scope>NUCLEOTIDE SEQUENCE [LARGE SCALE GENOMIC DNA]</scope>
    <source>
        <strain evidence="1">DSM 4184</strain>
    </source>
</reference>
<dbReference type="EMBL" id="CP000504">
    <property type="protein sequence ID" value="ABL88472.1"/>
    <property type="molecule type" value="Genomic_DNA"/>
</dbReference>
<dbReference type="eggNOG" id="arCOG05492">
    <property type="taxonomic scope" value="Archaea"/>
</dbReference>
<protein>
    <submittedName>
        <fullName evidence="1">Uncharacterized protein</fullName>
    </submittedName>
</protein>